<dbReference type="SUPFAM" id="SSF111364">
    <property type="entry name" value="Tsx-like channel"/>
    <property type="match status" value="1"/>
</dbReference>
<gene>
    <name evidence="2" type="ORF">AMYX_29350</name>
</gene>
<feature type="signal peptide" evidence="1">
    <location>
        <begin position="1"/>
        <end position="28"/>
    </location>
</feature>
<dbReference type="EMBL" id="BJTG01000007">
    <property type="protein sequence ID" value="GEJ58194.1"/>
    <property type="molecule type" value="Genomic_DNA"/>
</dbReference>
<proteinExistence type="predicted"/>
<dbReference type="InterPro" id="IPR036777">
    <property type="entry name" value="Channel_Tsx-like_sf"/>
</dbReference>
<keyword evidence="1" id="KW-0732">Signal</keyword>
<reference evidence="3" key="1">
    <citation type="journal article" date="2020" name="Appl. Environ. Microbiol.">
        <title>Diazotrophic Anaeromyxobacter Isolates from Soils.</title>
        <authorList>
            <person name="Masuda Y."/>
            <person name="Yamanaka H."/>
            <person name="Xu Z.X."/>
            <person name="Shiratori Y."/>
            <person name="Aono T."/>
            <person name="Amachi S."/>
            <person name="Senoo K."/>
            <person name="Itoh H."/>
        </authorList>
    </citation>
    <scope>NUCLEOTIDE SEQUENCE [LARGE SCALE GENOMIC DNA]</scope>
    <source>
        <strain evidence="3">R267</strain>
    </source>
</reference>
<evidence type="ECO:0000313" key="3">
    <source>
        <dbReference type="Proteomes" id="UP000503640"/>
    </source>
</evidence>
<dbReference type="GO" id="GO:0009279">
    <property type="term" value="C:cell outer membrane"/>
    <property type="evidence" value="ECO:0007669"/>
    <property type="project" value="InterPro"/>
</dbReference>
<sequence>MHRSSRLFASLVAGAALVASALPSVAHADGFSTTNIQLLQGWDFDDKKYGYNTKDGAMTTITLNHYSTWEYGDNFAFVDMYIGDFRDATGAPEFGSQAGRFGTGAQAYTEWHPRLFLNKVLGQKGPLFGIFQNWGLAGEVNVGPAFYAYLGGVGFDLALPQPYTVSCNIYYRYDKFDTHVWQISPSWTIPFAIGPVPFLFTGFVDIAGTKDLNGDNAIDILAEPELLVDVLAPFGGKSNRLYAGVEWIVHKYPSGFAHGGVHEAHTVSAPQAMVQWTFN</sequence>
<dbReference type="AlphaFoldDB" id="A0A7I9VP61"/>
<evidence type="ECO:0008006" key="4">
    <source>
        <dbReference type="Google" id="ProtNLM"/>
    </source>
</evidence>
<evidence type="ECO:0000256" key="1">
    <source>
        <dbReference type="SAM" id="SignalP"/>
    </source>
</evidence>
<organism evidence="2 3">
    <name type="scientific">Anaeromyxobacter diazotrophicus</name>
    <dbReference type="NCBI Taxonomy" id="2590199"/>
    <lineage>
        <taxon>Bacteria</taxon>
        <taxon>Pseudomonadati</taxon>
        <taxon>Myxococcota</taxon>
        <taxon>Myxococcia</taxon>
        <taxon>Myxococcales</taxon>
        <taxon>Cystobacterineae</taxon>
        <taxon>Anaeromyxobacteraceae</taxon>
        <taxon>Anaeromyxobacter</taxon>
    </lineage>
</organism>
<protein>
    <recommendedName>
        <fullName evidence="4">Nucleoside-specific outer membrane channel protein Tsx</fullName>
    </recommendedName>
</protein>
<dbReference type="Proteomes" id="UP000503640">
    <property type="component" value="Unassembled WGS sequence"/>
</dbReference>
<evidence type="ECO:0000313" key="2">
    <source>
        <dbReference type="EMBL" id="GEJ58194.1"/>
    </source>
</evidence>
<comment type="caution">
    <text evidence="2">The sequence shown here is derived from an EMBL/GenBank/DDBJ whole genome shotgun (WGS) entry which is preliminary data.</text>
</comment>
<accession>A0A7I9VP61</accession>
<feature type="chain" id="PRO_5029623565" description="Nucleoside-specific outer membrane channel protein Tsx" evidence="1">
    <location>
        <begin position="29"/>
        <end position="279"/>
    </location>
</feature>
<keyword evidence="3" id="KW-1185">Reference proteome</keyword>
<dbReference type="RefSeq" id="WP_176066526.1">
    <property type="nucleotide sequence ID" value="NZ_BJTG01000007.1"/>
</dbReference>
<dbReference type="Gene3D" id="2.40.230.20">
    <property type="entry name" value="Nucleoside-specific channel-forming protein, Tsx-like"/>
    <property type="match status" value="1"/>
</dbReference>
<name>A0A7I9VP61_9BACT</name>